<dbReference type="GO" id="GO:0042428">
    <property type="term" value="P:serotonin metabolic process"/>
    <property type="evidence" value="ECO:0007669"/>
    <property type="project" value="TreeGrafter"/>
</dbReference>
<dbReference type="PANTHER" id="PTHR46717">
    <property type="entry name" value="E3 UBIQUITIN-PROTEIN LIGASE RNF180"/>
    <property type="match status" value="1"/>
</dbReference>
<gene>
    <name evidence="2" type="primary">LOC108864420</name>
</gene>
<dbReference type="KEGG" id="goe:108864420"/>
<keyword evidence="1" id="KW-1185">Reference proteome</keyword>
<dbReference type="PANTHER" id="PTHR46717:SF1">
    <property type="entry name" value="E3 UBIQUITIN-PROTEIN LIGASE RNF180"/>
    <property type="match status" value="1"/>
</dbReference>
<dbReference type="GO" id="GO:0042415">
    <property type="term" value="P:norepinephrine metabolic process"/>
    <property type="evidence" value="ECO:0007669"/>
    <property type="project" value="TreeGrafter"/>
</dbReference>
<dbReference type="GO" id="GO:0000209">
    <property type="term" value="P:protein polyubiquitination"/>
    <property type="evidence" value="ECO:0007669"/>
    <property type="project" value="InterPro"/>
</dbReference>
<dbReference type="GO" id="GO:0031624">
    <property type="term" value="F:ubiquitin conjugating enzyme binding"/>
    <property type="evidence" value="ECO:0007669"/>
    <property type="project" value="TreeGrafter"/>
</dbReference>
<dbReference type="AlphaFoldDB" id="A0AAJ7PAH7"/>
<dbReference type="GO" id="GO:0061630">
    <property type="term" value="F:ubiquitin protein ligase activity"/>
    <property type="evidence" value="ECO:0007669"/>
    <property type="project" value="InterPro"/>
</dbReference>
<dbReference type="GO" id="GO:0005789">
    <property type="term" value="C:endoplasmic reticulum membrane"/>
    <property type="evidence" value="ECO:0007669"/>
    <property type="project" value="TreeGrafter"/>
</dbReference>
<dbReference type="GO" id="GO:0032436">
    <property type="term" value="P:positive regulation of proteasomal ubiquitin-dependent protein catabolic process"/>
    <property type="evidence" value="ECO:0007669"/>
    <property type="project" value="TreeGrafter"/>
</dbReference>
<protein>
    <submittedName>
        <fullName evidence="2">E3 ubiquitin-protein ligase RNF180</fullName>
    </submittedName>
</protein>
<reference evidence="2" key="1">
    <citation type="submission" date="2025-08" db="UniProtKB">
        <authorList>
            <consortium name="RefSeq"/>
        </authorList>
    </citation>
    <scope>IDENTIFICATION</scope>
</reference>
<dbReference type="InterPro" id="IPR033263">
    <property type="entry name" value="RNF180"/>
</dbReference>
<dbReference type="GeneID" id="108864420"/>
<name>A0AAJ7PAH7_9ACAR</name>
<sequence length="142" mass="15860">MNKFKCQKCRKELFGGEFVLTNHSEPWTESHTNVCSAKQFVWYLKDEVLETWLQSQIDAGGWIKGKLHCPFCSLRIGSYDFVSGKQCDCGSHVLPPIHIVKSKVDHENPQLLREALEAQIVVPPAATDFSDFTVVAPGNAGP</sequence>
<evidence type="ECO:0000313" key="2">
    <source>
        <dbReference type="RefSeq" id="XP_018495533.1"/>
    </source>
</evidence>
<dbReference type="RefSeq" id="XP_018495533.1">
    <property type="nucleotide sequence ID" value="XM_018640017.1"/>
</dbReference>
<organism evidence="1 2">
    <name type="scientific">Galendromus occidentalis</name>
    <name type="common">western predatory mite</name>
    <dbReference type="NCBI Taxonomy" id="34638"/>
    <lineage>
        <taxon>Eukaryota</taxon>
        <taxon>Metazoa</taxon>
        <taxon>Ecdysozoa</taxon>
        <taxon>Arthropoda</taxon>
        <taxon>Chelicerata</taxon>
        <taxon>Arachnida</taxon>
        <taxon>Acari</taxon>
        <taxon>Parasitiformes</taxon>
        <taxon>Mesostigmata</taxon>
        <taxon>Gamasina</taxon>
        <taxon>Phytoseioidea</taxon>
        <taxon>Phytoseiidae</taxon>
        <taxon>Typhlodrominae</taxon>
        <taxon>Galendromus</taxon>
    </lineage>
</organism>
<evidence type="ECO:0000313" key="1">
    <source>
        <dbReference type="Proteomes" id="UP000694867"/>
    </source>
</evidence>
<proteinExistence type="predicted"/>
<dbReference type="Proteomes" id="UP000694867">
    <property type="component" value="Unplaced"/>
</dbReference>
<accession>A0AAJ7PAH7</accession>